<sequence length="524" mass="58003">MTSIRHRSDQTGENAVKILRAMEARQLQLWPRICSALLEDRYAALQLTKYLRRRMTALGVVPTAAHLEQYLRVYAADGAIHDAERYAAAIRRLGAQPEEASAVADRNNRANTFLVRSQPDTASAFEFLVGLTKKSTRQPFVPRRASTHPRHLLGKRSVDVHDWTSALSVAAHDTAVDAKNLIRLFTRARPTTAEFRPTAVTHTVLIRGLLLRREWELAYVYWTKLVRSGLPVDEHALAAGLQATVLSLRPAEAFTLLEMYAARTDTQLPSFYRLRQPLRVTAGTINLFMTSLHDILRPDLVFRLWDAMEKLYNVRPSPETLRIMLDAAQLPHLLDDSISGQIAHLALKNPFRHDPPPPASRGELVASLTAQAAAPYRSGIWHALPAAETAAHIFAQAVLGAPERLPIAALAPPAHAVRAHPESGSAVPKLRPVPLMLPLPEDILASDGRARFPELLSLREREWAAYIRLLGMTRRAPEIARALVWMRALKVQPREKDTRGGAGVLGRGERTATADCGDGGPRGG</sequence>
<dbReference type="EMBL" id="JACAZH010000003">
    <property type="protein sequence ID" value="KAF7373590.1"/>
    <property type="molecule type" value="Genomic_DNA"/>
</dbReference>
<dbReference type="AlphaFoldDB" id="A0A8H6Z6R4"/>
<organism evidence="2 3">
    <name type="scientific">Mycena sanguinolenta</name>
    <dbReference type="NCBI Taxonomy" id="230812"/>
    <lineage>
        <taxon>Eukaryota</taxon>
        <taxon>Fungi</taxon>
        <taxon>Dikarya</taxon>
        <taxon>Basidiomycota</taxon>
        <taxon>Agaricomycotina</taxon>
        <taxon>Agaricomycetes</taxon>
        <taxon>Agaricomycetidae</taxon>
        <taxon>Agaricales</taxon>
        <taxon>Marasmiineae</taxon>
        <taxon>Mycenaceae</taxon>
        <taxon>Mycena</taxon>
    </lineage>
</organism>
<feature type="region of interest" description="Disordered" evidence="1">
    <location>
        <begin position="497"/>
        <end position="524"/>
    </location>
</feature>
<proteinExistence type="predicted"/>
<dbReference type="InterPro" id="IPR011990">
    <property type="entry name" value="TPR-like_helical_dom_sf"/>
</dbReference>
<evidence type="ECO:0000256" key="1">
    <source>
        <dbReference type="SAM" id="MobiDB-lite"/>
    </source>
</evidence>
<protein>
    <submittedName>
        <fullName evidence="2">Uncharacterized protein</fullName>
    </submittedName>
</protein>
<evidence type="ECO:0000313" key="3">
    <source>
        <dbReference type="Proteomes" id="UP000623467"/>
    </source>
</evidence>
<gene>
    <name evidence="2" type="ORF">MSAN_00569400</name>
</gene>
<name>A0A8H6Z6R4_9AGAR</name>
<accession>A0A8H6Z6R4</accession>
<comment type="caution">
    <text evidence="2">The sequence shown here is derived from an EMBL/GenBank/DDBJ whole genome shotgun (WGS) entry which is preliminary data.</text>
</comment>
<evidence type="ECO:0000313" key="2">
    <source>
        <dbReference type="EMBL" id="KAF7373590.1"/>
    </source>
</evidence>
<reference evidence="2" key="1">
    <citation type="submission" date="2020-05" db="EMBL/GenBank/DDBJ databases">
        <title>Mycena genomes resolve the evolution of fungal bioluminescence.</title>
        <authorList>
            <person name="Tsai I.J."/>
        </authorList>
    </citation>
    <scope>NUCLEOTIDE SEQUENCE</scope>
    <source>
        <strain evidence="2">160909Yilan</strain>
    </source>
</reference>
<keyword evidence="3" id="KW-1185">Reference proteome</keyword>
<dbReference type="Proteomes" id="UP000623467">
    <property type="component" value="Unassembled WGS sequence"/>
</dbReference>
<dbReference type="OrthoDB" id="185373at2759"/>
<dbReference type="Gene3D" id="1.25.40.10">
    <property type="entry name" value="Tetratricopeptide repeat domain"/>
    <property type="match status" value="1"/>
</dbReference>